<evidence type="ECO:0000259" key="1">
    <source>
        <dbReference type="Pfam" id="PF13632"/>
    </source>
</evidence>
<dbReference type="Gene3D" id="3.90.550.10">
    <property type="entry name" value="Spore Coat Polysaccharide Biosynthesis Protein SpsA, Chain A"/>
    <property type="match status" value="1"/>
</dbReference>
<dbReference type="InterPro" id="IPR023981">
    <property type="entry name" value="MftF"/>
</dbReference>
<dbReference type="PANTHER" id="PTHR43646:SF6">
    <property type="entry name" value="PRE-MYCOFACTOCIN GLYCOSYLTRANSFERASE"/>
    <property type="match status" value="1"/>
</dbReference>
<dbReference type="RefSeq" id="WP_378266820.1">
    <property type="nucleotide sequence ID" value="NZ_JBHUKR010000009.1"/>
</dbReference>
<evidence type="ECO:0000313" key="2">
    <source>
        <dbReference type="EMBL" id="MFD2418817.1"/>
    </source>
</evidence>
<dbReference type="NCBIfam" id="TIGR03965">
    <property type="entry name" value="mycofact_glyco"/>
    <property type="match status" value="1"/>
</dbReference>
<dbReference type="InterPro" id="IPR001173">
    <property type="entry name" value="Glyco_trans_2-like"/>
</dbReference>
<evidence type="ECO:0000313" key="3">
    <source>
        <dbReference type="Proteomes" id="UP001597417"/>
    </source>
</evidence>
<reference evidence="3" key="1">
    <citation type="journal article" date="2019" name="Int. J. Syst. Evol. Microbiol.">
        <title>The Global Catalogue of Microorganisms (GCM) 10K type strain sequencing project: providing services to taxonomists for standard genome sequencing and annotation.</title>
        <authorList>
            <consortium name="The Broad Institute Genomics Platform"/>
            <consortium name="The Broad Institute Genome Sequencing Center for Infectious Disease"/>
            <person name="Wu L."/>
            <person name="Ma J."/>
        </authorList>
    </citation>
    <scope>NUCLEOTIDE SEQUENCE [LARGE SCALE GENOMIC DNA]</scope>
    <source>
        <strain evidence="3">CGMCC 4.7645</strain>
    </source>
</reference>
<dbReference type="Proteomes" id="UP001597417">
    <property type="component" value="Unassembled WGS sequence"/>
</dbReference>
<organism evidence="2 3">
    <name type="scientific">Amycolatopsis pigmentata</name>
    <dbReference type="NCBI Taxonomy" id="450801"/>
    <lineage>
        <taxon>Bacteria</taxon>
        <taxon>Bacillati</taxon>
        <taxon>Actinomycetota</taxon>
        <taxon>Actinomycetes</taxon>
        <taxon>Pseudonocardiales</taxon>
        <taxon>Pseudonocardiaceae</taxon>
        <taxon>Amycolatopsis</taxon>
    </lineage>
</organism>
<dbReference type="Pfam" id="PF13632">
    <property type="entry name" value="Glyco_trans_2_3"/>
    <property type="match status" value="1"/>
</dbReference>
<accession>A0ABW5FZ70</accession>
<comment type="caution">
    <text evidence="2">The sequence shown here is derived from an EMBL/GenBank/DDBJ whole genome shotgun (WGS) entry which is preliminary data.</text>
</comment>
<proteinExistence type="predicted"/>
<dbReference type="EMBL" id="JBHUKR010000009">
    <property type="protein sequence ID" value="MFD2418817.1"/>
    <property type="molecule type" value="Genomic_DNA"/>
</dbReference>
<name>A0ABW5FZ70_9PSEU</name>
<dbReference type="SUPFAM" id="SSF53448">
    <property type="entry name" value="Nucleotide-diphospho-sugar transferases"/>
    <property type="match status" value="1"/>
</dbReference>
<dbReference type="PANTHER" id="PTHR43646">
    <property type="entry name" value="GLYCOSYLTRANSFERASE"/>
    <property type="match status" value="1"/>
</dbReference>
<dbReference type="InterPro" id="IPR029044">
    <property type="entry name" value="Nucleotide-diphossugar_trans"/>
</dbReference>
<sequence length="448" mass="47834">MKLRFDPATMTAGSALIGGAPLKVMKLSEAGLRLVDEWRGGAEVVSGTALAARLVAAGMAHPEYGPGGLGPEDVTAVIPVRDHGDRLENLLPLLENLAATLVVDDGSLVPVPGAGHRHDHARGPAAARNTGWRKVDTELVAFLDADIRPEPGWLDALLPHFEDPNVAAVAPRVRSAPGTSALARYERARSSLDLGGTPAQVRPGARVSYLPTATIVVRVAALREIGGFDEDLRFGEDVDLVWRLVAQGRSVRYEPAAQVVHAPRANWRSWLRQRFDYGTSAAPLARRHGREALAPLRVSRWTALAWLAAVAGRPCAGLAIAVGTAALLPRKLAPLGVPARDALVLALRGHLGAGRFFADALTRPWGPVAIPLLAMTKRGRLVLALALARHLTEWARTRPPLGPGWWVLARAADDAAYGLGVWRGCLRERTAAPLIPDLSDWPGRRASA</sequence>
<feature type="domain" description="Glycosyltransferase 2-like" evidence="1">
    <location>
        <begin position="140"/>
        <end position="281"/>
    </location>
</feature>
<gene>
    <name evidence="2" type="primary">mftF</name>
    <name evidence="2" type="ORF">ACFSXZ_21035</name>
</gene>
<keyword evidence="3" id="KW-1185">Reference proteome</keyword>
<protein>
    <submittedName>
        <fullName evidence="2">Mycofactocin biosynthesis glycosyltransferase MftF</fullName>
    </submittedName>
</protein>